<dbReference type="EMBL" id="JAAOZQ010000152">
    <property type="protein sequence ID" value="KAF7515981.1"/>
    <property type="molecule type" value="Genomic_DNA"/>
</dbReference>
<dbReference type="AlphaFoldDB" id="A0A9P5GC12"/>
<comment type="caution">
    <text evidence="3">The sequence shown here is derived from an EMBL/GenBank/DDBJ whole genome shotgun (WGS) entry which is preliminary data.</text>
</comment>
<dbReference type="Proteomes" id="UP000701341">
    <property type="component" value="Unassembled WGS sequence"/>
</dbReference>
<feature type="chain" id="PRO_5040265002" evidence="2">
    <location>
        <begin position="17"/>
        <end position="771"/>
    </location>
</feature>
<keyword evidence="2" id="KW-0732">Signal</keyword>
<feature type="region of interest" description="Disordered" evidence="1">
    <location>
        <begin position="243"/>
        <end position="377"/>
    </location>
</feature>
<dbReference type="OrthoDB" id="3944128at2759"/>
<feature type="compositionally biased region" description="Low complexity" evidence="1">
    <location>
        <begin position="247"/>
        <end position="293"/>
    </location>
</feature>
<feature type="compositionally biased region" description="Polar residues" evidence="1">
    <location>
        <begin position="346"/>
        <end position="365"/>
    </location>
</feature>
<evidence type="ECO:0000313" key="3">
    <source>
        <dbReference type="EMBL" id="KAF7515981.1"/>
    </source>
</evidence>
<feature type="compositionally biased region" description="Polar residues" evidence="1">
    <location>
        <begin position="294"/>
        <end position="338"/>
    </location>
</feature>
<protein>
    <submittedName>
        <fullName evidence="3">Uncharacterized protein</fullName>
    </submittedName>
</protein>
<keyword evidence="4" id="KW-1185">Reference proteome</keyword>
<evidence type="ECO:0000256" key="1">
    <source>
        <dbReference type="SAM" id="MobiDB-lite"/>
    </source>
</evidence>
<accession>A0A9P5GC12</accession>
<feature type="region of interest" description="Disordered" evidence="1">
    <location>
        <begin position="706"/>
        <end position="742"/>
    </location>
</feature>
<organism evidence="3 4">
    <name type="scientific">Penicillium crustosum</name>
    <name type="common">Blue mold fungus</name>
    <dbReference type="NCBI Taxonomy" id="36656"/>
    <lineage>
        <taxon>Eukaryota</taxon>
        <taxon>Fungi</taxon>
        <taxon>Dikarya</taxon>
        <taxon>Ascomycota</taxon>
        <taxon>Pezizomycotina</taxon>
        <taxon>Eurotiomycetes</taxon>
        <taxon>Eurotiomycetidae</taxon>
        <taxon>Eurotiales</taxon>
        <taxon>Aspergillaceae</taxon>
        <taxon>Penicillium</taxon>
    </lineage>
</organism>
<proteinExistence type="predicted"/>
<name>A0A9P5GC12_PENCR</name>
<gene>
    <name evidence="3" type="ORF">PCG10_002661</name>
</gene>
<evidence type="ECO:0000313" key="4">
    <source>
        <dbReference type="Proteomes" id="UP000701341"/>
    </source>
</evidence>
<reference evidence="3" key="1">
    <citation type="submission" date="2020-02" db="EMBL/GenBank/DDBJ databases">
        <authorList>
            <person name="Lichtner F.J."/>
        </authorList>
    </citation>
    <scope>NUCLEOTIDE SEQUENCE</scope>
    <source>
        <strain evidence="3">G10</strain>
    </source>
</reference>
<feature type="signal peptide" evidence="2">
    <location>
        <begin position="1"/>
        <end position="16"/>
    </location>
</feature>
<evidence type="ECO:0000256" key="2">
    <source>
        <dbReference type="SAM" id="SignalP"/>
    </source>
</evidence>
<feature type="compositionally biased region" description="Low complexity" evidence="1">
    <location>
        <begin position="706"/>
        <end position="739"/>
    </location>
</feature>
<sequence length="771" mass="77967">MLLFILLAFWATGSYGEAIGIHPLRSSSTPLIKGSTIATRSSSAVPSTITTGPVTENPVPINTCSYYNETESRTLWNDPWCSMYAGMVDLVYWPTDNNSYPSTFYDDKHDYTYSSPSVYMVVSTLYGWNDCGLLGPSTSREVFAFDLTEVSTLVPYTALTETARRATRQLYLSDLGVKCSTDFNTTALATQTHPMKADDTRCNPFLVVPAAVKRYGYPYWLHCGVANNKFGLFDPPYAIPPTDELIPTTTTATTDSETENTTAATSASTKATAPTNPEATESATTAAEATTTADPVNTSFSDVASSDASPNDSNPQTTDSATANPESTSTNDPSNSASGDAVIINPGNTDTAATNPGDSQTSTGAEGQFDPTDYTGGVLSTTSTQVVSLGTGGLEVINPDTGVTITSAYGNTVPATTAVYNGQTLTLGGSAATVTNVVVVISPGLAGPTGVTDVANTAGSGANSDGAVSTTSTQVVSLGAGGLVIVNPDTGVTITSAYSNTVPTTAVYSGQTLSLGGPAVTVTNIVGVSPDYASQTGASNVADTVSTTTQVVSLGAGGLVIVNPDTGVTITSAYDNGVPTTAVYNGQTLSLGGPAVTVTNVASVFYDAASQTGAANASASGASTDSAASTTTEQVVSLGAGGLVIVNLDTGITITSVYGTTVPTIAVYDGQTLVLGGPAVTIINAADKPSSPANVSTSSTITATATTASNSNHTNVSSVSSSHADTTSATHTTSSGNTSIATSTTAPVSAANKISGGFVGLLLTLMASIWV</sequence>